<dbReference type="InterPro" id="IPR018456">
    <property type="entry name" value="PTR2_symporter_CS"/>
</dbReference>
<feature type="transmembrane region" description="Helical" evidence="9">
    <location>
        <begin position="524"/>
        <end position="545"/>
    </location>
</feature>
<feature type="transmembrane region" description="Helical" evidence="9">
    <location>
        <begin position="46"/>
        <end position="66"/>
    </location>
</feature>
<dbReference type="GO" id="GO:0005886">
    <property type="term" value="C:plasma membrane"/>
    <property type="evidence" value="ECO:0007669"/>
    <property type="project" value="UniProtKB-SubCell"/>
</dbReference>
<proteinExistence type="inferred from homology"/>
<feature type="transmembrane region" description="Helical" evidence="9">
    <location>
        <begin position="355"/>
        <end position="372"/>
    </location>
</feature>
<dbReference type="PANTHER" id="PTHR23517">
    <property type="entry name" value="RESISTANCE PROTEIN MDTM, PUTATIVE-RELATED-RELATED"/>
    <property type="match status" value="1"/>
</dbReference>
<dbReference type="InterPro" id="IPR005279">
    <property type="entry name" value="Dipep/tripep_permease"/>
</dbReference>
<feature type="transmembrane region" description="Helical" evidence="9">
    <location>
        <begin position="392"/>
        <end position="409"/>
    </location>
</feature>
<feature type="transmembrane region" description="Helical" evidence="9">
    <location>
        <begin position="421"/>
        <end position="440"/>
    </location>
</feature>
<accession>A0AA42CAC2</accession>
<dbReference type="EMBL" id="JAPAAF010000015">
    <property type="protein sequence ID" value="MCW0483305.1"/>
    <property type="molecule type" value="Genomic_DNA"/>
</dbReference>
<dbReference type="NCBIfam" id="TIGR00924">
    <property type="entry name" value="yjdL_sub1_fam"/>
    <property type="match status" value="1"/>
</dbReference>
<organism evidence="10 11">
    <name type="scientific">Gaoshiqia sediminis</name>
    <dbReference type="NCBI Taxonomy" id="2986998"/>
    <lineage>
        <taxon>Bacteria</taxon>
        <taxon>Pseudomonadati</taxon>
        <taxon>Bacteroidota</taxon>
        <taxon>Bacteroidia</taxon>
        <taxon>Marinilabiliales</taxon>
        <taxon>Prolixibacteraceae</taxon>
        <taxon>Gaoshiqia</taxon>
    </lineage>
</organism>
<dbReference type="Gene3D" id="1.20.1250.20">
    <property type="entry name" value="MFS general substrate transporter like domains"/>
    <property type="match status" value="2"/>
</dbReference>
<feature type="transmembrane region" description="Helical" evidence="9">
    <location>
        <begin position="460"/>
        <end position="483"/>
    </location>
</feature>
<keyword evidence="11" id="KW-1185">Reference proteome</keyword>
<comment type="caution">
    <text evidence="10">The sequence shown here is derived from an EMBL/GenBank/DDBJ whole genome shotgun (WGS) entry which is preliminary data.</text>
</comment>
<evidence type="ECO:0000256" key="2">
    <source>
        <dbReference type="ARBA" id="ARBA00022448"/>
    </source>
</evidence>
<evidence type="ECO:0000256" key="5">
    <source>
        <dbReference type="ARBA" id="ARBA00022856"/>
    </source>
</evidence>
<comment type="similarity">
    <text evidence="8">Belongs to the major facilitator superfamily. Proton-dependent oligopeptide transporter (POT/PTR) (TC 2.A.17) family.</text>
</comment>
<dbReference type="CDD" id="cd17346">
    <property type="entry name" value="MFS_DtpA_like"/>
    <property type="match status" value="1"/>
</dbReference>
<dbReference type="Proteomes" id="UP001163821">
    <property type="component" value="Unassembled WGS sequence"/>
</dbReference>
<protein>
    <submittedName>
        <fullName evidence="10">Peptide MFS transporter</fullName>
    </submittedName>
</protein>
<feature type="transmembrane region" description="Helical" evidence="9">
    <location>
        <begin position="282"/>
        <end position="299"/>
    </location>
</feature>
<keyword evidence="6 9" id="KW-1133">Transmembrane helix</keyword>
<evidence type="ECO:0000256" key="3">
    <source>
        <dbReference type="ARBA" id="ARBA00022475"/>
    </source>
</evidence>
<evidence type="ECO:0000256" key="6">
    <source>
        <dbReference type="ARBA" id="ARBA00022989"/>
    </source>
</evidence>
<evidence type="ECO:0000256" key="7">
    <source>
        <dbReference type="ARBA" id="ARBA00023136"/>
    </source>
</evidence>
<dbReference type="PROSITE" id="PS01022">
    <property type="entry name" value="PTR2_1"/>
    <property type="match status" value="1"/>
</dbReference>
<dbReference type="SUPFAM" id="SSF103473">
    <property type="entry name" value="MFS general substrate transporter"/>
    <property type="match status" value="2"/>
</dbReference>
<keyword evidence="7 9" id="KW-0472">Membrane</keyword>
<dbReference type="InterPro" id="IPR036259">
    <property type="entry name" value="MFS_trans_sf"/>
</dbReference>
<keyword evidence="2 8" id="KW-0813">Transport</keyword>
<evidence type="ECO:0000313" key="11">
    <source>
        <dbReference type="Proteomes" id="UP001163821"/>
    </source>
</evidence>
<dbReference type="GO" id="GO:0006857">
    <property type="term" value="P:oligopeptide transport"/>
    <property type="evidence" value="ECO:0007669"/>
    <property type="project" value="InterPro"/>
</dbReference>
<sequence>MLKGHPKGLLVAFFANMGERFGYYTMLAIFVLYLQAKFGFSTAEAGGIYGGFLFGIYFLPLLGGYIADNVLGYGKTITLGTVVMFLGYLLLAMPGMGIAMVYSALAVISLGTGFFKGNLQALVGNLYDDPKYSANRDNAFNIFYMGINIGAFFAPSAAEAIGNWVLKGKNFTYDSSIPHLAHQYLDGKLEDVSRLTELAKAQMGANFTDLASFSKDYIDTLGQSYNAGFAVAAASMVISFLIFIGFRKYYKHADITEKQKAKSAEHKDKLVVLTPQQTKERLIALGLVFFVVIFFWMAFHQNGFTMTIFARDYTQLGHVKPSTYVLFDLSQLLPILFAIIGSILLISGKSGRTKLIGGAVTLAGAALAYYTISSFSGDYTITPQKFQQFNPIFIVFLTPVIIGIFTWLRNKGKEPSAPKKIGIGMVITAIGFGLLITASMGLTSPGQLNGGVSENLVSPYWLINCYLVLTVAELFLSPIGISFVSKVAPPKYKGLAQGGWLGATAFGNLAAGLIGILWDKIELWQFFAILVVMCVLSAGFIFGILKRLEQATNNA</sequence>
<dbReference type="PROSITE" id="PS01023">
    <property type="entry name" value="PTR2_2"/>
    <property type="match status" value="1"/>
</dbReference>
<dbReference type="GO" id="GO:1904680">
    <property type="term" value="F:peptide transmembrane transporter activity"/>
    <property type="evidence" value="ECO:0007669"/>
    <property type="project" value="InterPro"/>
</dbReference>
<dbReference type="PANTHER" id="PTHR23517:SF15">
    <property type="entry name" value="PROTON-DEPENDENT OLIGOPEPTIDE FAMILY TRANSPORT PROTEIN"/>
    <property type="match status" value="1"/>
</dbReference>
<gene>
    <name evidence="10" type="ORF">N2K84_11230</name>
</gene>
<evidence type="ECO:0000313" key="10">
    <source>
        <dbReference type="EMBL" id="MCW0483305.1"/>
    </source>
</evidence>
<evidence type="ECO:0000256" key="4">
    <source>
        <dbReference type="ARBA" id="ARBA00022692"/>
    </source>
</evidence>
<feature type="transmembrane region" description="Helical" evidence="9">
    <location>
        <begin position="139"/>
        <end position="158"/>
    </location>
</feature>
<feature type="transmembrane region" description="Helical" evidence="9">
    <location>
        <begin position="329"/>
        <end position="348"/>
    </location>
</feature>
<keyword evidence="5" id="KW-0571">Peptide transport</keyword>
<name>A0AA42CAC2_9BACT</name>
<feature type="transmembrane region" description="Helical" evidence="9">
    <location>
        <begin position="99"/>
        <end position="119"/>
    </location>
</feature>
<evidence type="ECO:0000256" key="8">
    <source>
        <dbReference type="RuleBase" id="RU003755"/>
    </source>
</evidence>
<feature type="transmembrane region" description="Helical" evidence="9">
    <location>
        <begin position="21"/>
        <end position="40"/>
    </location>
</feature>
<dbReference type="AlphaFoldDB" id="A0AA42CAC2"/>
<keyword evidence="4 8" id="KW-0812">Transmembrane</keyword>
<reference evidence="10" key="1">
    <citation type="submission" date="2022-10" db="EMBL/GenBank/DDBJ databases">
        <title>Gaoshiqiia sediminis gen. nov., sp. nov., isolated from coastal sediment.</title>
        <authorList>
            <person name="Yu W.X."/>
            <person name="Mu D.S."/>
            <person name="Du J.Z."/>
            <person name="Liang Y.Q."/>
        </authorList>
    </citation>
    <scope>NUCLEOTIDE SEQUENCE</scope>
    <source>
        <strain evidence="10">A06</strain>
    </source>
</reference>
<dbReference type="InterPro" id="IPR000109">
    <property type="entry name" value="POT_fam"/>
</dbReference>
<comment type="subcellular location">
    <subcellularLocation>
        <location evidence="1">Cell membrane</location>
        <topology evidence="1">Multi-pass membrane protein</topology>
    </subcellularLocation>
    <subcellularLocation>
        <location evidence="8">Membrane</location>
        <topology evidence="8">Multi-pass membrane protein</topology>
    </subcellularLocation>
</comment>
<evidence type="ECO:0000256" key="9">
    <source>
        <dbReference type="SAM" id="Phobius"/>
    </source>
</evidence>
<feature type="transmembrane region" description="Helical" evidence="9">
    <location>
        <begin position="495"/>
        <end position="518"/>
    </location>
</feature>
<feature type="transmembrane region" description="Helical" evidence="9">
    <location>
        <begin position="225"/>
        <end position="246"/>
    </location>
</feature>
<dbReference type="RefSeq" id="WP_282591907.1">
    <property type="nucleotide sequence ID" value="NZ_JAPAAF010000015.1"/>
</dbReference>
<keyword evidence="5" id="KW-0653">Protein transport</keyword>
<keyword evidence="3" id="KW-1003">Cell membrane</keyword>
<dbReference type="InterPro" id="IPR050171">
    <property type="entry name" value="MFS_Transporters"/>
</dbReference>
<dbReference type="Pfam" id="PF00854">
    <property type="entry name" value="PTR2"/>
    <property type="match status" value="2"/>
</dbReference>
<feature type="transmembrane region" description="Helical" evidence="9">
    <location>
        <begin position="73"/>
        <end position="93"/>
    </location>
</feature>
<evidence type="ECO:0000256" key="1">
    <source>
        <dbReference type="ARBA" id="ARBA00004651"/>
    </source>
</evidence>